<comment type="caution">
    <text evidence="4">The sequence shown here is derived from an EMBL/GenBank/DDBJ whole genome shotgun (WGS) entry which is preliminary data.</text>
</comment>
<keyword evidence="1 2" id="KW-0597">Phosphoprotein</keyword>
<dbReference type="PANTHER" id="PTHR44591">
    <property type="entry name" value="STRESS RESPONSE REGULATOR PROTEIN 1"/>
    <property type="match status" value="1"/>
</dbReference>
<dbReference type="PROSITE" id="PS50110">
    <property type="entry name" value="RESPONSE_REGULATORY"/>
    <property type="match status" value="1"/>
</dbReference>
<dbReference type="AlphaFoldDB" id="A0A1E3XBL2"/>
<evidence type="ECO:0000256" key="1">
    <source>
        <dbReference type="ARBA" id="ARBA00022553"/>
    </source>
</evidence>
<dbReference type="PANTHER" id="PTHR44591:SF3">
    <property type="entry name" value="RESPONSE REGULATORY DOMAIN-CONTAINING PROTEIN"/>
    <property type="match status" value="1"/>
</dbReference>
<evidence type="ECO:0000313" key="5">
    <source>
        <dbReference type="Proteomes" id="UP000094056"/>
    </source>
</evidence>
<evidence type="ECO:0000313" key="4">
    <source>
        <dbReference type="EMBL" id="ODS33015.1"/>
    </source>
</evidence>
<evidence type="ECO:0000256" key="2">
    <source>
        <dbReference type="PROSITE-ProRule" id="PRU00169"/>
    </source>
</evidence>
<gene>
    <name evidence="4" type="ORF">SCARUB_01834</name>
</gene>
<feature type="modified residue" description="4-aspartylphosphate" evidence="2">
    <location>
        <position position="51"/>
    </location>
</feature>
<evidence type="ECO:0000259" key="3">
    <source>
        <dbReference type="PROSITE" id="PS50110"/>
    </source>
</evidence>
<dbReference type="Gene3D" id="3.40.50.2300">
    <property type="match status" value="1"/>
</dbReference>
<dbReference type="Pfam" id="PF00072">
    <property type="entry name" value="Response_reg"/>
    <property type="match status" value="1"/>
</dbReference>
<dbReference type="SUPFAM" id="SSF52172">
    <property type="entry name" value="CheY-like"/>
    <property type="match status" value="1"/>
</dbReference>
<dbReference type="InterPro" id="IPR011006">
    <property type="entry name" value="CheY-like_superfamily"/>
</dbReference>
<dbReference type="InterPro" id="IPR001789">
    <property type="entry name" value="Sig_transdc_resp-reg_receiver"/>
</dbReference>
<name>A0A1E3XBL2_9BACT</name>
<protein>
    <submittedName>
        <fullName evidence="4">Two-component response regulator</fullName>
    </submittedName>
</protein>
<organism evidence="4 5">
    <name type="scientific">Candidatus Scalindua rubra</name>
    <dbReference type="NCBI Taxonomy" id="1872076"/>
    <lineage>
        <taxon>Bacteria</taxon>
        <taxon>Pseudomonadati</taxon>
        <taxon>Planctomycetota</taxon>
        <taxon>Candidatus Brocadiia</taxon>
        <taxon>Candidatus Brocadiales</taxon>
        <taxon>Candidatus Scalinduaceae</taxon>
        <taxon>Candidatus Scalindua</taxon>
    </lineage>
</organism>
<dbReference type="EMBL" id="MAYW01000040">
    <property type="protein sequence ID" value="ODS33015.1"/>
    <property type="molecule type" value="Genomic_DNA"/>
</dbReference>
<reference evidence="4 5" key="1">
    <citation type="submission" date="2016-07" db="EMBL/GenBank/DDBJ databases">
        <title>Draft genome of Scalindua rubra, obtained from a brine-seawater interface in the Red Sea, sheds light on salt adaptation in anammox bacteria.</title>
        <authorList>
            <person name="Speth D.R."/>
            <person name="Lagkouvardos I."/>
            <person name="Wang Y."/>
            <person name="Qian P.-Y."/>
            <person name="Dutilh B.E."/>
            <person name="Jetten M.S."/>
        </authorList>
    </citation>
    <scope>NUCLEOTIDE SEQUENCE [LARGE SCALE GENOMIC DNA]</scope>
    <source>
        <strain evidence="4">BSI-1</strain>
    </source>
</reference>
<dbReference type="InterPro" id="IPR050595">
    <property type="entry name" value="Bact_response_regulator"/>
</dbReference>
<dbReference type="SMART" id="SM00448">
    <property type="entry name" value="REC"/>
    <property type="match status" value="1"/>
</dbReference>
<sequence>MKILIIDDDSDIVEAMRMPLEANSYEVISAKSGKEGLQKVKDEVPDLIILDVMMETQTEGFHVAYKLRSEEPDSEYKEYKNIPILMLTAVSSKTGMKFSLEKDEEFLQVDDFVEKPIQPKKLLEKVSTLLTTKKSKI</sequence>
<feature type="domain" description="Response regulatory" evidence="3">
    <location>
        <begin position="2"/>
        <end position="130"/>
    </location>
</feature>
<dbReference type="GO" id="GO:0000160">
    <property type="term" value="P:phosphorelay signal transduction system"/>
    <property type="evidence" value="ECO:0007669"/>
    <property type="project" value="InterPro"/>
</dbReference>
<accession>A0A1E3XBL2</accession>
<proteinExistence type="predicted"/>
<dbReference type="Proteomes" id="UP000094056">
    <property type="component" value="Unassembled WGS sequence"/>
</dbReference>